<organism evidence="2 3">
    <name type="scientific">Breznakia pachnodae</name>
    <dbReference type="NCBI Taxonomy" id="265178"/>
    <lineage>
        <taxon>Bacteria</taxon>
        <taxon>Bacillati</taxon>
        <taxon>Bacillota</taxon>
        <taxon>Erysipelotrichia</taxon>
        <taxon>Erysipelotrichales</taxon>
        <taxon>Erysipelotrichaceae</taxon>
        <taxon>Breznakia</taxon>
    </lineage>
</organism>
<protein>
    <recommendedName>
        <fullName evidence="4">Peptidase M41 domain-containing protein</fullName>
    </recommendedName>
</protein>
<evidence type="ECO:0008006" key="4">
    <source>
        <dbReference type="Google" id="ProtNLM"/>
    </source>
</evidence>
<keyword evidence="1" id="KW-1133">Transmembrane helix</keyword>
<evidence type="ECO:0000313" key="3">
    <source>
        <dbReference type="Proteomes" id="UP001230220"/>
    </source>
</evidence>
<keyword evidence="1" id="KW-0472">Membrane</keyword>
<keyword evidence="3" id="KW-1185">Reference proteome</keyword>
<dbReference type="Proteomes" id="UP001230220">
    <property type="component" value="Unassembled WGS sequence"/>
</dbReference>
<name>A0ABU0E919_9FIRM</name>
<feature type="transmembrane region" description="Helical" evidence="1">
    <location>
        <begin position="48"/>
        <end position="67"/>
    </location>
</feature>
<reference evidence="2 3" key="1">
    <citation type="submission" date="2023-07" db="EMBL/GenBank/DDBJ databases">
        <title>Genomic Encyclopedia of Type Strains, Phase IV (KMG-IV): sequencing the most valuable type-strain genomes for metagenomic binning, comparative biology and taxonomic classification.</title>
        <authorList>
            <person name="Goeker M."/>
        </authorList>
    </citation>
    <scope>NUCLEOTIDE SEQUENCE [LARGE SCALE GENOMIC DNA]</scope>
    <source>
        <strain evidence="2 3">DSM 16784</strain>
    </source>
</reference>
<dbReference type="InterPro" id="IPR037219">
    <property type="entry name" value="Peptidase_M41-like"/>
</dbReference>
<comment type="caution">
    <text evidence="2">The sequence shown here is derived from an EMBL/GenBank/DDBJ whole genome shotgun (WGS) entry which is preliminary data.</text>
</comment>
<dbReference type="SUPFAM" id="SSF140990">
    <property type="entry name" value="FtsH protease domain-like"/>
    <property type="match status" value="1"/>
</dbReference>
<feature type="transmembrane region" description="Helical" evidence="1">
    <location>
        <begin position="21"/>
        <end position="42"/>
    </location>
</feature>
<sequence length="395" mass="44269">MKLLKRVSLTFIEYFGDIVTKYYVTSMIGMVVIILIATPSFAPWNETKLVQVGTAALLMISLVRFVWNLIKAMIGVTSTPLTLDNLIVKIGLSTLLFTSVGENVYSKNQLNVLNEFSQLTNTFFVKALLLVLCASVVKECFFQTLGIENQDGHIDHVGKMKSLKLKNNGPETGDTWLKKATRTMAEHEAGHTLLAYYMGYSVENVTINPSVFNSYPINPVGGCMISNGNECAIDGMVTLEHYKKYAYIDYAGMAAVQVLHGGEETPGGGENDIKSATRNLQYYLQYLFDDSGNTLLAKELINSKAQLHQIEEYQTKALISLAKQCYMETIEILSANIEILNQLSNLIEEKHSLNKEQIKEFFKDKELYKISNQQFAHIFKMKGVSNSGKRQNENS</sequence>
<proteinExistence type="predicted"/>
<accession>A0ABU0E919</accession>
<keyword evidence="1" id="KW-0812">Transmembrane</keyword>
<dbReference type="EMBL" id="JAUSUR010000010">
    <property type="protein sequence ID" value="MDQ0363229.1"/>
    <property type="molecule type" value="Genomic_DNA"/>
</dbReference>
<dbReference type="RefSeq" id="WP_307412033.1">
    <property type="nucleotide sequence ID" value="NZ_JAUSUR010000010.1"/>
</dbReference>
<evidence type="ECO:0000313" key="2">
    <source>
        <dbReference type="EMBL" id="MDQ0363229.1"/>
    </source>
</evidence>
<gene>
    <name evidence="2" type="ORF">J2S15_003990</name>
</gene>
<evidence type="ECO:0000256" key="1">
    <source>
        <dbReference type="SAM" id="Phobius"/>
    </source>
</evidence>
<dbReference type="Gene3D" id="1.20.58.760">
    <property type="entry name" value="Peptidase M41"/>
    <property type="match status" value="1"/>
</dbReference>